<gene>
    <name evidence="21" type="primary">ND5</name>
</gene>
<evidence type="ECO:0000256" key="8">
    <source>
        <dbReference type="ARBA" id="ARBA00022967"/>
    </source>
</evidence>
<dbReference type="PANTHER" id="PTHR42829:SF2">
    <property type="entry name" value="NADH-UBIQUINONE OXIDOREDUCTASE CHAIN 5"/>
    <property type="match status" value="1"/>
</dbReference>
<keyword evidence="10 16" id="KW-1133">Transmembrane helix</keyword>
<dbReference type="EMBL" id="KF840516">
    <property type="protein sequence ID" value="AHG53811.1"/>
    <property type="molecule type" value="Genomic_DNA"/>
</dbReference>
<evidence type="ECO:0000256" key="11">
    <source>
        <dbReference type="ARBA" id="ARBA00023027"/>
    </source>
</evidence>
<feature type="transmembrane region" description="Helical" evidence="16">
    <location>
        <begin position="118"/>
        <end position="134"/>
    </location>
</feature>
<dbReference type="RefSeq" id="YP_009048383.1">
    <property type="nucleotide sequence ID" value="NC_024548.1"/>
</dbReference>
<name>A0A067YPV2_9NEOB</name>
<organism evidence="21">
    <name type="scientific">Rana kunyuensis</name>
    <dbReference type="NCBI Taxonomy" id="359667"/>
    <lineage>
        <taxon>Eukaryota</taxon>
        <taxon>Metazoa</taxon>
        <taxon>Chordata</taxon>
        <taxon>Craniata</taxon>
        <taxon>Vertebrata</taxon>
        <taxon>Euteleostomi</taxon>
        <taxon>Amphibia</taxon>
        <taxon>Batrachia</taxon>
        <taxon>Anura</taxon>
        <taxon>Neobatrachia</taxon>
        <taxon>Ranoidea</taxon>
        <taxon>Ranidae</taxon>
        <taxon>Rana</taxon>
        <taxon>Rana</taxon>
    </lineage>
</organism>
<evidence type="ECO:0000256" key="14">
    <source>
        <dbReference type="ARBA" id="ARBA00023136"/>
    </source>
</evidence>
<dbReference type="GO" id="GO:0005743">
    <property type="term" value="C:mitochondrial inner membrane"/>
    <property type="evidence" value="ECO:0007669"/>
    <property type="project" value="UniProtKB-SubCell"/>
</dbReference>
<keyword evidence="12 16" id="KW-0830">Ubiquinone</keyword>
<dbReference type="PRINTS" id="PR01434">
    <property type="entry name" value="NADHDHGNASE5"/>
</dbReference>
<feature type="transmembrane region" description="Helical" evidence="16">
    <location>
        <begin position="583"/>
        <end position="602"/>
    </location>
</feature>
<accession>A0A067YPV2</accession>
<evidence type="ECO:0000256" key="5">
    <source>
        <dbReference type="ARBA" id="ARBA00022660"/>
    </source>
</evidence>
<keyword evidence="8" id="KW-1278">Translocase</keyword>
<dbReference type="InterPro" id="IPR001516">
    <property type="entry name" value="Proton_antipo_N"/>
</dbReference>
<dbReference type="Pfam" id="PF06455">
    <property type="entry name" value="NADH5_C"/>
    <property type="match status" value="1"/>
</dbReference>
<feature type="chain" id="PRO_5001650287" description="NADH-ubiquinone oxidoreductase chain 5" evidence="17">
    <location>
        <begin position="23"/>
        <end position="603"/>
    </location>
</feature>
<feature type="transmembrane region" description="Helical" evidence="16">
    <location>
        <begin position="301"/>
        <end position="319"/>
    </location>
</feature>
<proteinExistence type="inferred from homology"/>
<dbReference type="GO" id="GO:0015990">
    <property type="term" value="P:electron transport coupled proton transport"/>
    <property type="evidence" value="ECO:0007669"/>
    <property type="project" value="TreeGrafter"/>
</dbReference>
<evidence type="ECO:0000256" key="1">
    <source>
        <dbReference type="ARBA" id="ARBA00004448"/>
    </source>
</evidence>
<feature type="transmembrane region" description="Helical" evidence="16">
    <location>
        <begin position="173"/>
        <end position="193"/>
    </location>
</feature>
<evidence type="ECO:0000256" key="16">
    <source>
        <dbReference type="RuleBase" id="RU003404"/>
    </source>
</evidence>
<keyword evidence="13 16" id="KW-0496">Mitochondrion</keyword>
<feature type="signal peptide" evidence="17">
    <location>
        <begin position="1"/>
        <end position="22"/>
    </location>
</feature>
<dbReference type="Pfam" id="PF00662">
    <property type="entry name" value="Proton_antipo_N"/>
    <property type="match status" value="1"/>
</dbReference>
<dbReference type="GO" id="GO:0042773">
    <property type="term" value="P:ATP synthesis coupled electron transport"/>
    <property type="evidence" value="ECO:0007669"/>
    <property type="project" value="InterPro"/>
</dbReference>
<evidence type="ECO:0000256" key="15">
    <source>
        <dbReference type="ARBA" id="ARBA00049551"/>
    </source>
</evidence>
<evidence type="ECO:0000256" key="13">
    <source>
        <dbReference type="ARBA" id="ARBA00023128"/>
    </source>
</evidence>
<dbReference type="InterPro" id="IPR010934">
    <property type="entry name" value="NADH_DH_su5_C"/>
</dbReference>
<evidence type="ECO:0000256" key="6">
    <source>
        <dbReference type="ARBA" id="ARBA00022692"/>
    </source>
</evidence>
<feature type="transmembrane region" description="Helical" evidence="16">
    <location>
        <begin position="403"/>
        <end position="428"/>
    </location>
</feature>
<feature type="transmembrane region" description="Helical" evidence="16">
    <location>
        <begin position="86"/>
        <end position="106"/>
    </location>
</feature>
<protein>
    <recommendedName>
        <fullName evidence="3 16">NADH-ubiquinone oxidoreductase chain 5</fullName>
        <ecNumber evidence="2 16">7.1.1.2</ecNumber>
    </recommendedName>
</protein>
<geneLocation type="mitochondrion" evidence="21"/>
<evidence type="ECO:0000256" key="10">
    <source>
        <dbReference type="ARBA" id="ARBA00022989"/>
    </source>
</evidence>
<keyword evidence="7" id="KW-0999">Mitochondrion inner membrane</keyword>
<keyword evidence="6 16" id="KW-0812">Transmembrane</keyword>
<evidence type="ECO:0000256" key="4">
    <source>
        <dbReference type="ARBA" id="ARBA00022448"/>
    </source>
</evidence>
<evidence type="ECO:0000256" key="12">
    <source>
        <dbReference type="ARBA" id="ARBA00023075"/>
    </source>
</evidence>
<evidence type="ECO:0000313" key="21">
    <source>
        <dbReference type="EMBL" id="AHG53811.1"/>
    </source>
</evidence>
<dbReference type="InterPro" id="IPR001750">
    <property type="entry name" value="ND/Mrp_TM"/>
</dbReference>
<dbReference type="GO" id="GO:0003954">
    <property type="term" value="F:NADH dehydrogenase activity"/>
    <property type="evidence" value="ECO:0007669"/>
    <property type="project" value="TreeGrafter"/>
</dbReference>
<evidence type="ECO:0000256" key="9">
    <source>
        <dbReference type="ARBA" id="ARBA00022982"/>
    </source>
</evidence>
<comment type="catalytic activity">
    <reaction evidence="15 16">
        <text>a ubiquinone + NADH + 5 H(+)(in) = a ubiquinol + NAD(+) + 4 H(+)(out)</text>
        <dbReference type="Rhea" id="RHEA:29091"/>
        <dbReference type="Rhea" id="RHEA-COMP:9565"/>
        <dbReference type="Rhea" id="RHEA-COMP:9566"/>
        <dbReference type="ChEBI" id="CHEBI:15378"/>
        <dbReference type="ChEBI" id="CHEBI:16389"/>
        <dbReference type="ChEBI" id="CHEBI:17976"/>
        <dbReference type="ChEBI" id="CHEBI:57540"/>
        <dbReference type="ChEBI" id="CHEBI:57945"/>
        <dbReference type="EC" id="7.1.1.2"/>
    </reaction>
</comment>
<feature type="domain" description="NADH-Ubiquinone oxidoreductase (complex I) chain 5 N-terminal" evidence="19">
    <location>
        <begin position="70"/>
        <end position="119"/>
    </location>
</feature>
<evidence type="ECO:0000256" key="17">
    <source>
        <dbReference type="SAM" id="SignalP"/>
    </source>
</evidence>
<keyword evidence="5" id="KW-0679">Respiratory chain</keyword>
<dbReference type="GeneID" id="19908427"/>
<feature type="transmembrane region" description="Helical" evidence="16">
    <location>
        <begin position="325"/>
        <end position="350"/>
    </location>
</feature>
<feature type="transmembrane region" description="Helical" evidence="16">
    <location>
        <begin position="457"/>
        <end position="476"/>
    </location>
</feature>
<dbReference type="Pfam" id="PF00361">
    <property type="entry name" value="Proton_antipo_M"/>
    <property type="match status" value="1"/>
</dbReference>
<keyword evidence="14 16" id="KW-0472">Membrane</keyword>
<feature type="transmembrane region" description="Helical" evidence="16">
    <location>
        <begin position="271"/>
        <end position="289"/>
    </location>
</feature>
<feature type="domain" description="NADH dehydrogenase subunit 5 C-terminal" evidence="20">
    <location>
        <begin position="422"/>
        <end position="598"/>
    </location>
</feature>
<feature type="transmembrane region" description="Helical" evidence="16">
    <location>
        <begin position="213"/>
        <end position="233"/>
    </location>
</feature>
<dbReference type="PANTHER" id="PTHR42829">
    <property type="entry name" value="NADH-UBIQUINONE OXIDOREDUCTASE CHAIN 5"/>
    <property type="match status" value="1"/>
</dbReference>
<dbReference type="AlphaFoldDB" id="A0A067YPV2"/>
<feature type="transmembrane region" description="Helical" evidence="16">
    <location>
        <begin position="488"/>
        <end position="509"/>
    </location>
</feature>
<keyword evidence="9" id="KW-0249">Electron transport</keyword>
<evidence type="ECO:0000259" key="19">
    <source>
        <dbReference type="Pfam" id="PF00662"/>
    </source>
</evidence>
<comment type="function">
    <text evidence="16">Core subunit of the mitochondrial membrane respiratory chain NADH dehydrogenase (Complex I) which catalyzes electron transfer from NADH through the respiratory chain, using ubiquinone as an electron acceptor. Essential for the catalytic activity and assembly of complex I.</text>
</comment>
<dbReference type="EC" id="7.1.1.2" evidence="2 16"/>
<keyword evidence="4 16" id="KW-0813">Transport</keyword>
<sequence>MLYPLPLCLAAILAAILMITRALSYARTEHFRVMTTEAVKTSFFLSLLPLYSFYSNSHDASLASSLASRWWESGPMYLHFGLQLDLYTVLFLPIIFLVSWSILEFSSWYMQSDPNIDLFLKYLLIFLLAMILLVCSSNLSLFFIGWEGVGIMSFLLIGWFHTRMDAASAAFQAVLYNRVGDIGFLLSFCWFFKNAQTLDFAHILSLETGHWPLLGFIVAATSKSAQFGFHPWLVAAMEGPTPVSALLHSSTMVVAGIFLLIRIHPLLAQNPLSLTLCLCLGAMSTFSAANKALAQNDIKKIIAYSTSSQLGLMMVAVGLNLPYLAFFHMCTHAFFKAMLFLCSGVIIHALDNEQDIRNMGGLQHALPMTTTCLSLGSFALMGIPFLAGFYSKDAIIEAASSSFVNFMALLLTLVATAFTAVYSMRLIYFASMSEPRMNPILKCNENDKRIMNSLTRLFYGALGGGYFIFKITIPIYPHVHTMPPYMKLTALTVTIFAFIIAYELAKAFWTIIPKSPTSKELDTTFYTPLVNRTVVTVTLDTVKQILDQVLDAFMNKLLGPCPYTFGSKPIELVRVSQKGQIKLYLSAFFLTLFLTVLILKLAT</sequence>
<dbReference type="InterPro" id="IPR003945">
    <property type="entry name" value="NU5C-like"/>
</dbReference>
<feature type="transmembrane region" description="Helical" evidence="16">
    <location>
        <begin position="245"/>
        <end position="265"/>
    </location>
</feature>
<reference evidence="21" key="1">
    <citation type="journal article" date="2014" name="Mitochondrial DNA">
        <title>Complete mitochondrial genome of a brown frog, Rana kunyuensis (Anura: Ranidae).</title>
        <authorList>
            <person name="Li J."/>
            <person name="Yin W."/>
            <person name="Xia R."/>
            <person name="Lei G."/>
            <person name="Fu C."/>
        </authorList>
    </citation>
    <scope>NUCLEOTIDE SEQUENCE</scope>
</reference>
<comment type="similarity">
    <text evidence="16">Belongs to the complex I subunit 5 family.</text>
</comment>
<evidence type="ECO:0000259" key="18">
    <source>
        <dbReference type="Pfam" id="PF00361"/>
    </source>
</evidence>
<comment type="subcellular location">
    <subcellularLocation>
        <location evidence="1">Mitochondrion inner membrane</location>
        <topology evidence="1">Multi-pass membrane protein</topology>
    </subcellularLocation>
</comment>
<dbReference type="CTD" id="4540"/>
<keyword evidence="17" id="KW-0732">Signal</keyword>
<dbReference type="NCBIfam" id="TIGR01974">
    <property type="entry name" value="NDH_I_L"/>
    <property type="match status" value="1"/>
</dbReference>
<evidence type="ECO:0000256" key="2">
    <source>
        <dbReference type="ARBA" id="ARBA00012944"/>
    </source>
</evidence>
<feature type="transmembrane region" description="Helical" evidence="16">
    <location>
        <begin position="371"/>
        <end position="391"/>
    </location>
</feature>
<evidence type="ECO:0000256" key="7">
    <source>
        <dbReference type="ARBA" id="ARBA00022792"/>
    </source>
</evidence>
<feature type="domain" description="NADH:quinone oxidoreductase/Mrp antiporter transmembrane" evidence="18">
    <location>
        <begin position="136"/>
        <end position="418"/>
    </location>
</feature>
<dbReference type="InterPro" id="IPR018393">
    <property type="entry name" value="NADHpl_OxRdtase_5_subgr"/>
</dbReference>
<dbReference type="GO" id="GO:0008137">
    <property type="term" value="F:NADH dehydrogenase (ubiquinone) activity"/>
    <property type="evidence" value="ECO:0007669"/>
    <property type="project" value="UniProtKB-EC"/>
</dbReference>
<evidence type="ECO:0000256" key="3">
    <source>
        <dbReference type="ARBA" id="ARBA00021096"/>
    </source>
</evidence>
<feature type="transmembrane region" description="Helical" evidence="16">
    <location>
        <begin position="140"/>
        <end position="161"/>
    </location>
</feature>
<keyword evidence="11 16" id="KW-0520">NAD</keyword>
<evidence type="ECO:0000259" key="20">
    <source>
        <dbReference type="Pfam" id="PF06455"/>
    </source>
</evidence>